<sequence length="42" mass="4917">MVYRYGIFLRLGYGIYFSLEATSATRAFNSFGYCIRFFILTS</sequence>
<proteinExistence type="predicted"/>
<keyword evidence="2" id="KW-1185">Reference proteome</keyword>
<organism evidence="1 2">
    <name type="scientific">Candidatus Omnitrophus magneticus</name>
    <dbReference type="NCBI Taxonomy" id="1609969"/>
    <lineage>
        <taxon>Bacteria</taxon>
        <taxon>Pseudomonadati</taxon>
        <taxon>Candidatus Omnitrophota</taxon>
        <taxon>Candidatus Omnitrophus</taxon>
    </lineage>
</organism>
<protein>
    <submittedName>
        <fullName evidence="1">Uncharacterized protein</fullName>
    </submittedName>
</protein>
<reference evidence="1 2" key="1">
    <citation type="submission" date="2015-02" db="EMBL/GenBank/DDBJ databases">
        <title>Single-cell genomics of uncultivated deep-branching MTB reveals a conserved set of magnetosome genes.</title>
        <authorList>
            <person name="Kolinko S."/>
            <person name="Richter M."/>
            <person name="Glockner F.O."/>
            <person name="Brachmann A."/>
            <person name="Schuler D."/>
        </authorList>
    </citation>
    <scope>NUCLEOTIDE SEQUENCE [LARGE SCALE GENOMIC DNA]</scope>
    <source>
        <strain evidence="1">SKK-01</strain>
    </source>
</reference>
<evidence type="ECO:0000313" key="2">
    <source>
        <dbReference type="Proteomes" id="UP000033428"/>
    </source>
</evidence>
<dbReference type="AlphaFoldDB" id="A0A0F0CRA0"/>
<gene>
    <name evidence="1" type="ORF">OMAG_001594</name>
</gene>
<dbReference type="EMBL" id="JYNY01000337">
    <property type="protein sequence ID" value="KJJ84539.1"/>
    <property type="molecule type" value="Genomic_DNA"/>
</dbReference>
<evidence type="ECO:0000313" key="1">
    <source>
        <dbReference type="EMBL" id="KJJ84539.1"/>
    </source>
</evidence>
<comment type="caution">
    <text evidence="1">The sequence shown here is derived from an EMBL/GenBank/DDBJ whole genome shotgun (WGS) entry which is preliminary data.</text>
</comment>
<accession>A0A0F0CRA0</accession>
<name>A0A0F0CRA0_9BACT</name>
<dbReference type="Proteomes" id="UP000033428">
    <property type="component" value="Unassembled WGS sequence"/>
</dbReference>